<evidence type="ECO:0000256" key="2">
    <source>
        <dbReference type="ARBA" id="ARBA00023015"/>
    </source>
</evidence>
<dbReference type="Gene3D" id="3.40.50.2300">
    <property type="match status" value="2"/>
</dbReference>
<keyword evidence="4" id="KW-0804">Transcription</keyword>
<dbReference type="AlphaFoldDB" id="A0A8A4ZCP3"/>
<evidence type="ECO:0000256" key="5">
    <source>
        <dbReference type="SAM" id="MobiDB-lite"/>
    </source>
</evidence>
<dbReference type="Gene3D" id="1.10.260.40">
    <property type="entry name" value="lambda repressor-like DNA-binding domains"/>
    <property type="match status" value="1"/>
</dbReference>
<dbReference type="Pfam" id="PF00356">
    <property type="entry name" value="LacI"/>
    <property type="match status" value="1"/>
</dbReference>
<dbReference type="PROSITE" id="PS50932">
    <property type="entry name" value="HTH_LACI_2"/>
    <property type="match status" value="1"/>
</dbReference>
<keyword evidence="8" id="KW-1185">Reference proteome</keyword>
<dbReference type="SMART" id="SM00354">
    <property type="entry name" value="HTH_LACI"/>
    <property type="match status" value="1"/>
</dbReference>
<evidence type="ECO:0000256" key="1">
    <source>
        <dbReference type="ARBA" id="ARBA00022491"/>
    </source>
</evidence>
<feature type="compositionally biased region" description="Low complexity" evidence="5">
    <location>
        <begin position="15"/>
        <end position="27"/>
    </location>
</feature>
<feature type="region of interest" description="Disordered" evidence="5">
    <location>
        <begin position="1"/>
        <end position="54"/>
    </location>
</feature>
<keyword evidence="3 7" id="KW-0238">DNA-binding</keyword>
<dbReference type="Proteomes" id="UP000663937">
    <property type="component" value="Chromosome"/>
</dbReference>
<feature type="domain" description="HTH lacI-type" evidence="6">
    <location>
        <begin position="55"/>
        <end position="109"/>
    </location>
</feature>
<evidence type="ECO:0000256" key="4">
    <source>
        <dbReference type="ARBA" id="ARBA00023163"/>
    </source>
</evidence>
<proteinExistence type="predicted"/>
<sequence>MKALPDDDAVPRQASSSGQGTGSSTGQEAAREPGRGGTPVDGTGRSAAPAPGHPATIYDVARRAGVGIATVSRALRGSAPVAESTRTKVLRVVEELGYRPSYLGTSLAQQRHAANGIVFPDLSGPYYAEVVLGHEEAASRLGRSVLIQSTNGRPDPDAAARDLAGRVDGLVLLGRTVGDEMVGEIVTSGLPVVLLARPAIDGADSLRVDNSTAACALGAHLSGHGFATARFLGSPHASHDVAERWAGVLQGFAGSGTRLDLTPCDLDEESGARVARAVLAGPRRPDLLVCANDEIALGAIVAAEEAGLRVGVDVAITGWDDIMAARHARPALTTVRQPMRLLGSNAAEVLDERISRTRTAPRHIVLTADLVIRSSCGSHP</sequence>
<dbReference type="KEGG" id="psic:J4E96_00960"/>
<dbReference type="GO" id="GO:0003700">
    <property type="term" value="F:DNA-binding transcription factor activity"/>
    <property type="evidence" value="ECO:0007669"/>
    <property type="project" value="TreeGrafter"/>
</dbReference>
<dbReference type="PROSITE" id="PS00356">
    <property type="entry name" value="HTH_LACI_1"/>
    <property type="match status" value="1"/>
</dbReference>
<dbReference type="EMBL" id="CP071868">
    <property type="protein sequence ID" value="QTE29664.1"/>
    <property type="molecule type" value="Genomic_DNA"/>
</dbReference>
<dbReference type="CDD" id="cd06267">
    <property type="entry name" value="PBP1_LacI_sugar_binding-like"/>
    <property type="match status" value="1"/>
</dbReference>
<evidence type="ECO:0000256" key="3">
    <source>
        <dbReference type="ARBA" id="ARBA00023125"/>
    </source>
</evidence>
<keyword evidence="2" id="KW-0805">Transcription regulation</keyword>
<keyword evidence="1" id="KW-0678">Repressor</keyword>
<gene>
    <name evidence="7" type="ORF">J4E96_00960</name>
</gene>
<dbReference type="RefSeq" id="WP_406620176.1">
    <property type="nucleotide sequence ID" value="NZ_CP071868.1"/>
</dbReference>
<dbReference type="SUPFAM" id="SSF47413">
    <property type="entry name" value="lambda repressor-like DNA-binding domains"/>
    <property type="match status" value="1"/>
</dbReference>
<dbReference type="SUPFAM" id="SSF53822">
    <property type="entry name" value="Periplasmic binding protein-like I"/>
    <property type="match status" value="1"/>
</dbReference>
<accession>A0A8A4ZCP3</accession>
<dbReference type="InterPro" id="IPR046335">
    <property type="entry name" value="LacI/GalR-like_sensor"/>
</dbReference>
<dbReference type="CDD" id="cd01392">
    <property type="entry name" value="HTH_LacI"/>
    <property type="match status" value="1"/>
</dbReference>
<dbReference type="InterPro" id="IPR028082">
    <property type="entry name" value="Peripla_BP_I"/>
</dbReference>
<evidence type="ECO:0000259" key="6">
    <source>
        <dbReference type="PROSITE" id="PS50932"/>
    </source>
</evidence>
<organism evidence="7 8">
    <name type="scientific">Pengzhenrongella sicca</name>
    <dbReference type="NCBI Taxonomy" id="2819238"/>
    <lineage>
        <taxon>Bacteria</taxon>
        <taxon>Bacillati</taxon>
        <taxon>Actinomycetota</taxon>
        <taxon>Actinomycetes</taxon>
        <taxon>Micrococcales</taxon>
        <taxon>Pengzhenrongella</taxon>
    </lineage>
</organism>
<dbReference type="InterPro" id="IPR000843">
    <property type="entry name" value="HTH_LacI"/>
</dbReference>
<evidence type="ECO:0000313" key="7">
    <source>
        <dbReference type="EMBL" id="QTE29664.1"/>
    </source>
</evidence>
<dbReference type="PANTHER" id="PTHR30146:SF148">
    <property type="entry name" value="HTH-TYPE TRANSCRIPTIONAL REPRESSOR PURR-RELATED"/>
    <property type="match status" value="1"/>
</dbReference>
<protein>
    <submittedName>
        <fullName evidence="7">LacI family DNA-binding transcriptional regulator</fullName>
    </submittedName>
</protein>
<evidence type="ECO:0000313" key="8">
    <source>
        <dbReference type="Proteomes" id="UP000663937"/>
    </source>
</evidence>
<reference evidence="7" key="1">
    <citation type="submission" date="2021-03" db="EMBL/GenBank/DDBJ databases">
        <title>Pengzhenrongella sicca gen. nov., sp. nov., a new member of suborder Micrococcineae isolated from High-Arctic tundra soil.</title>
        <authorList>
            <person name="Peng F."/>
        </authorList>
    </citation>
    <scope>NUCLEOTIDE SEQUENCE</scope>
    <source>
        <strain evidence="7">LRZ-2</strain>
    </source>
</reference>
<dbReference type="GO" id="GO:0000976">
    <property type="term" value="F:transcription cis-regulatory region binding"/>
    <property type="evidence" value="ECO:0007669"/>
    <property type="project" value="TreeGrafter"/>
</dbReference>
<dbReference type="Pfam" id="PF13377">
    <property type="entry name" value="Peripla_BP_3"/>
    <property type="match status" value="1"/>
</dbReference>
<dbReference type="InterPro" id="IPR010982">
    <property type="entry name" value="Lambda_DNA-bd_dom_sf"/>
</dbReference>
<name>A0A8A4ZCP3_9MICO</name>
<dbReference type="PANTHER" id="PTHR30146">
    <property type="entry name" value="LACI-RELATED TRANSCRIPTIONAL REPRESSOR"/>
    <property type="match status" value="1"/>
</dbReference>